<proteinExistence type="predicted"/>
<protein>
    <submittedName>
        <fullName evidence="1">ATP-dependent zinc metalloprotease FTSH 2ic-like</fullName>
    </submittedName>
</protein>
<organism evidence="1">
    <name type="scientific">Rhizophora mucronata</name>
    <name type="common">Asiatic mangrove</name>
    <dbReference type="NCBI Taxonomy" id="61149"/>
    <lineage>
        <taxon>Eukaryota</taxon>
        <taxon>Viridiplantae</taxon>
        <taxon>Streptophyta</taxon>
        <taxon>Embryophyta</taxon>
        <taxon>Tracheophyta</taxon>
        <taxon>Spermatophyta</taxon>
        <taxon>Magnoliopsida</taxon>
        <taxon>eudicotyledons</taxon>
        <taxon>Gunneridae</taxon>
        <taxon>Pentapetalae</taxon>
        <taxon>rosids</taxon>
        <taxon>fabids</taxon>
        <taxon>Malpighiales</taxon>
        <taxon>Rhizophoraceae</taxon>
        <taxon>Rhizophora</taxon>
    </lineage>
</organism>
<accession>A0A2P2IKM2</accession>
<keyword evidence="1" id="KW-0482">Metalloprotease</keyword>
<dbReference type="GO" id="GO:0008237">
    <property type="term" value="F:metallopeptidase activity"/>
    <property type="evidence" value="ECO:0007669"/>
    <property type="project" value="UniProtKB-KW"/>
</dbReference>
<evidence type="ECO:0000313" key="1">
    <source>
        <dbReference type="EMBL" id="MBW81733.1"/>
    </source>
</evidence>
<keyword evidence="1" id="KW-0378">Hydrolase</keyword>
<keyword evidence="1" id="KW-0645">Protease</keyword>
<name>A0A2P2IKM2_RHIMU</name>
<reference evidence="1" key="1">
    <citation type="submission" date="2018-02" db="EMBL/GenBank/DDBJ databases">
        <title>Rhizophora mucronata_Transcriptome.</title>
        <authorList>
            <person name="Meera S.P."/>
            <person name="Sreeshan A."/>
            <person name="Augustine A."/>
        </authorList>
    </citation>
    <scope>NUCLEOTIDE SEQUENCE</scope>
    <source>
        <tissue evidence="1">Leaf</tissue>
    </source>
</reference>
<dbReference type="AlphaFoldDB" id="A0A2P2IKM2"/>
<dbReference type="EMBL" id="GGEC01001250">
    <property type="protein sequence ID" value="MBW81733.1"/>
    <property type="molecule type" value="Transcribed_RNA"/>
</dbReference>
<sequence length="50" mass="6070">MPTHVVVDKFSFLQDFHREVRHQKLFESRHLWTRGWTMEKEAFLSCCSGM</sequence>
<dbReference type="GO" id="GO:0006508">
    <property type="term" value="P:proteolysis"/>
    <property type="evidence" value="ECO:0007669"/>
    <property type="project" value="UniProtKB-KW"/>
</dbReference>